<protein>
    <recommendedName>
        <fullName evidence="3">EthD domain-containing protein</fullName>
    </recommendedName>
</protein>
<gene>
    <name evidence="1" type="ORF">FGL95_02990</name>
</gene>
<evidence type="ECO:0000313" key="1">
    <source>
        <dbReference type="EMBL" id="NMN93999.1"/>
    </source>
</evidence>
<sequence>MEKLVYLLWAESDTVAEDLAGTVATKLLEIDGVRGVQVNVSDSAVAGAMLRITTFDRPVSAIASVWVDSSAQLSARLAAVFATVCSDVAGYLVTESVAIEPPRSEAGERSSGLANVAILRRPADLDRDDWLDRWLGPHTRVAIETQDTFGYVRNAIVRSVTPGASPIDGIVEELFPIAALSDPHAFYGSAGDADELTQRITRLMASVATFGADRDLDVVPTSRYVFREPFAK</sequence>
<evidence type="ECO:0000313" key="2">
    <source>
        <dbReference type="Proteomes" id="UP000535543"/>
    </source>
</evidence>
<dbReference type="AlphaFoldDB" id="A0A848K6H5"/>
<accession>A0A848K6H5</accession>
<organism evidence="1 2">
    <name type="scientific">Antrihabitans stalactiti</name>
    <dbReference type="NCBI Taxonomy" id="2584121"/>
    <lineage>
        <taxon>Bacteria</taxon>
        <taxon>Bacillati</taxon>
        <taxon>Actinomycetota</taxon>
        <taxon>Actinomycetes</taxon>
        <taxon>Mycobacteriales</taxon>
        <taxon>Nocardiaceae</taxon>
        <taxon>Antrihabitans</taxon>
    </lineage>
</organism>
<reference evidence="1 2" key="2">
    <citation type="submission" date="2020-06" db="EMBL/GenBank/DDBJ databases">
        <title>Antribacter stalactiti gen. nov., sp. nov., a new member of the family Nacardiaceae isolated from a cave.</title>
        <authorList>
            <person name="Kim I.S."/>
        </authorList>
    </citation>
    <scope>NUCLEOTIDE SEQUENCE [LARGE SCALE GENOMIC DNA]</scope>
    <source>
        <strain evidence="1 2">YC2-7</strain>
    </source>
</reference>
<dbReference type="EMBL" id="VCQU01000001">
    <property type="protein sequence ID" value="NMN93999.1"/>
    <property type="molecule type" value="Genomic_DNA"/>
</dbReference>
<keyword evidence="2" id="KW-1185">Reference proteome</keyword>
<dbReference type="Proteomes" id="UP000535543">
    <property type="component" value="Unassembled WGS sequence"/>
</dbReference>
<proteinExistence type="predicted"/>
<evidence type="ECO:0008006" key="3">
    <source>
        <dbReference type="Google" id="ProtNLM"/>
    </source>
</evidence>
<name>A0A848K6H5_9NOCA</name>
<dbReference type="SUPFAM" id="SSF54909">
    <property type="entry name" value="Dimeric alpha+beta barrel"/>
    <property type="match status" value="1"/>
</dbReference>
<dbReference type="InterPro" id="IPR011008">
    <property type="entry name" value="Dimeric_a/b-barrel"/>
</dbReference>
<reference evidence="1 2" key="1">
    <citation type="submission" date="2019-05" db="EMBL/GenBank/DDBJ databases">
        <authorList>
            <person name="Lee S.D."/>
        </authorList>
    </citation>
    <scope>NUCLEOTIDE SEQUENCE [LARGE SCALE GENOMIC DNA]</scope>
    <source>
        <strain evidence="1 2">YC2-7</strain>
    </source>
</reference>
<comment type="caution">
    <text evidence="1">The sequence shown here is derived from an EMBL/GenBank/DDBJ whole genome shotgun (WGS) entry which is preliminary data.</text>
</comment>
<dbReference type="RefSeq" id="WP_169584681.1">
    <property type="nucleotide sequence ID" value="NZ_VCQU01000001.1"/>
</dbReference>